<evidence type="ECO:0000313" key="5">
    <source>
        <dbReference type="Proteomes" id="UP000551327"/>
    </source>
</evidence>
<keyword evidence="5" id="KW-1185">Reference proteome</keyword>
<gene>
    <name evidence="4" type="primary">maiA</name>
    <name evidence="4" type="ORF">H7F53_00155</name>
</gene>
<dbReference type="GO" id="GO:0004364">
    <property type="term" value="F:glutathione transferase activity"/>
    <property type="evidence" value="ECO:0007669"/>
    <property type="project" value="TreeGrafter"/>
</dbReference>
<dbReference type="Gene3D" id="1.20.1050.10">
    <property type="match status" value="1"/>
</dbReference>
<dbReference type="InterPro" id="IPR040079">
    <property type="entry name" value="Glutathione_S-Trfase"/>
</dbReference>
<dbReference type="InterPro" id="IPR034333">
    <property type="entry name" value="GST_Zeta_N"/>
</dbReference>
<name>A0A7X1FV47_9SPHN</name>
<organism evidence="4 5">
    <name type="scientific">Novosphingobium piscinae</name>
    <dbReference type="NCBI Taxonomy" id="1507448"/>
    <lineage>
        <taxon>Bacteria</taxon>
        <taxon>Pseudomonadati</taxon>
        <taxon>Pseudomonadota</taxon>
        <taxon>Alphaproteobacteria</taxon>
        <taxon>Sphingomonadales</taxon>
        <taxon>Sphingomonadaceae</taxon>
        <taxon>Novosphingobium</taxon>
    </lineage>
</organism>
<keyword evidence="4" id="KW-0413">Isomerase</keyword>
<dbReference type="GO" id="GO:0016034">
    <property type="term" value="F:maleylacetoacetate isomerase activity"/>
    <property type="evidence" value="ECO:0007669"/>
    <property type="project" value="UniProtKB-EC"/>
</dbReference>
<dbReference type="CDD" id="cd03191">
    <property type="entry name" value="GST_C_Zeta"/>
    <property type="match status" value="1"/>
</dbReference>
<dbReference type="Proteomes" id="UP000551327">
    <property type="component" value="Unassembled WGS sequence"/>
</dbReference>
<protein>
    <submittedName>
        <fullName evidence="4">Maleylacetoacetate isomerase</fullName>
        <ecNumber evidence="4">5.2.1.2</ecNumber>
    </submittedName>
</protein>
<comment type="similarity">
    <text evidence="1">Belongs to the GST superfamily. Zeta family.</text>
</comment>
<dbReference type="Pfam" id="PF13410">
    <property type="entry name" value="GST_C_2"/>
    <property type="match status" value="1"/>
</dbReference>
<dbReference type="InterPro" id="IPR004045">
    <property type="entry name" value="Glutathione_S-Trfase_N"/>
</dbReference>
<dbReference type="PANTHER" id="PTHR42673:SF21">
    <property type="entry name" value="GLUTATHIONE S-TRANSFERASE YFCF"/>
    <property type="match status" value="1"/>
</dbReference>
<dbReference type="PROSITE" id="PS50404">
    <property type="entry name" value="GST_NTER"/>
    <property type="match status" value="1"/>
</dbReference>
<dbReference type="AlphaFoldDB" id="A0A7X1FV47"/>
<feature type="domain" description="GST C-terminal" evidence="3">
    <location>
        <begin position="89"/>
        <end position="215"/>
    </location>
</feature>
<dbReference type="InterPro" id="IPR005955">
    <property type="entry name" value="GST_Zeta"/>
</dbReference>
<dbReference type="GO" id="GO:0006749">
    <property type="term" value="P:glutathione metabolic process"/>
    <property type="evidence" value="ECO:0007669"/>
    <property type="project" value="TreeGrafter"/>
</dbReference>
<dbReference type="SFLD" id="SFLDG00358">
    <property type="entry name" value="Main_(cytGST)"/>
    <property type="match status" value="1"/>
</dbReference>
<dbReference type="SFLD" id="SFLDS00019">
    <property type="entry name" value="Glutathione_Transferase_(cytos"/>
    <property type="match status" value="1"/>
</dbReference>
<dbReference type="Pfam" id="PF02798">
    <property type="entry name" value="GST_N"/>
    <property type="match status" value="1"/>
</dbReference>
<dbReference type="NCBIfam" id="TIGR01262">
    <property type="entry name" value="maiA"/>
    <property type="match status" value="1"/>
</dbReference>
<dbReference type="GO" id="GO:0005737">
    <property type="term" value="C:cytoplasm"/>
    <property type="evidence" value="ECO:0007669"/>
    <property type="project" value="InterPro"/>
</dbReference>
<accession>A0A7X1FV47</accession>
<evidence type="ECO:0000259" key="2">
    <source>
        <dbReference type="PROSITE" id="PS50404"/>
    </source>
</evidence>
<proteinExistence type="inferred from homology"/>
<dbReference type="SUPFAM" id="SSF47616">
    <property type="entry name" value="GST C-terminal domain-like"/>
    <property type="match status" value="1"/>
</dbReference>
<dbReference type="EC" id="5.2.1.2" evidence="4"/>
<dbReference type="FunFam" id="1.20.1050.10:FF:000010">
    <property type="entry name" value="Maleylacetoacetate isomerase isoform 1"/>
    <property type="match status" value="1"/>
</dbReference>
<evidence type="ECO:0000256" key="1">
    <source>
        <dbReference type="ARBA" id="ARBA00010007"/>
    </source>
</evidence>
<reference evidence="4 5" key="1">
    <citation type="submission" date="2020-08" db="EMBL/GenBank/DDBJ databases">
        <title>The genome sequence of type strain Novosphingobium piscinae KCTC 42194.</title>
        <authorList>
            <person name="Liu Y."/>
        </authorList>
    </citation>
    <scope>NUCLEOTIDE SEQUENCE [LARGE SCALE GENOMIC DNA]</scope>
    <source>
        <strain evidence="4 5">KCTC 42194</strain>
    </source>
</reference>
<sequence length="215" mass="23088">MAGELTLHGYWRSSASYRVRLALALKGVAYAQVTHDLRHGEQAAADYVALAPHGLVPALAHDGGVLIESPAILEWIETRWPNPPLLPRDPDAAAMVRAMAALIACDIHPLNNLRVLKALREEFGAGEDQIQAWIADWTHRGFAALETLIARHGGRFAFGDHPTLADCVIVPQVYNARRFAVPLDAYPGLVAAADALLALPAAQAAHPDRQPDAGG</sequence>
<dbReference type="InterPro" id="IPR036282">
    <property type="entry name" value="Glutathione-S-Trfase_C_sf"/>
</dbReference>
<dbReference type="SUPFAM" id="SSF52833">
    <property type="entry name" value="Thioredoxin-like"/>
    <property type="match status" value="1"/>
</dbReference>
<comment type="caution">
    <text evidence="4">The sequence shown here is derived from an EMBL/GenBank/DDBJ whole genome shotgun (WGS) entry which is preliminary data.</text>
</comment>
<dbReference type="RefSeq" id="WP_185677448.1">
    <property type="nucleotide sequence ID" value="NZ_JACLAX010000001.1"/>
</dbReference>
<evidence type="ECO:0000259" key="3">
    <source>
        <dbReference type="PROSITE" id="PS50405"/>
    </source>
</evidence>
<dbReference type="CDD" id="cd03042">
    <property type="entry name" value="GST_N_Zeta"/>
    <property type="match status" value="1"/>
</dbReference>
<evidence type="ECO:0000313" key="4">
    <source>
        <dbReference type="EMBL" id="MBC2667550.1"/>
    </source>
</evidence>
<dbReference type="PANTHER" id="PTHR42673">
    <property type="entry name" value="MALEYLACETOACETATE ISOMERASE"/>
    <property type="match status" value="1"/>
</dbReference>
<dbReference type="PROSITE" id="PS50405">
    <property type="entry name" value="GST_CTER"/>
    <property type="match status" value="1"/>
</dbReference>
<feature type="domain" description="GST N-terminal" evidence="2">
    <location>
        <begin position="3"/>
        <end position="84"/>
    </location>
</feature>
<dbReference type="Gene3D" id="3.40.30.10">
    <property type="entry name" value="Glutaredoxin"/>
    <property type="match status" value="1"/>
</dbReference>
<dbReference type="InterPro" id="IPR010987">
    <property type="entry name" value="Glutathione-S-Trfase_C-like"/>
</dbReference>
<dbReference type="InterPro" id="IPR034330">
    <property type="entry name" value="GST_Zeta_C"/>
</dbReference>
<dbReference type="GO" id="GO:0006559">
    <property type="term" value="P:L-phenylalanine catabolic process"/>
    <property type="evidence" value="ECO:0007669"/>
    <property type="project" value="TreeGrafter"/>
</dbReference>
<dbReference type="EMBL" id="JACLAX010000001">
    <property type="protein sequence ID" value="MBC2667550.1"/>
    <property type="molecule type" value="Genomic_DNA"/>
</dbReference>
<dbReference type="InterPro" id="IPR036249">
    <property type="entry name" value="Thioredoxin-like_sf"/>
</dbReference>